<reference evidence="2 3" key="1">
    <citation type="journal article" date="2018" name="Sci. Adv.">
        <title>Multi-heme cytochromes provide a pathway for survival in energy-limited environments.</title>
        <authorList>
            <person name="Deng X."/>
            <person name="Dohmae N."/>
            <person name="Nealson K.H."/>
            <person name="Hashimoto K."/>
            <person name="Okamoto A."/>
        </authorList>
    </citation>
    <scope>NUCLEOTIDE SEQUENCE [LARGE SCALE GENOMIC DNA]</scope>
    <source>
        <strain evidence="2 3">IS5</strain>
    </source>
</reference>
<feature type="domain" description="SLH" evidence="1">
    <location>
        <begin position="262"/>
        <end position="327"/>
    </location>
</feature>
<dbReference type="KEGG" id="dfl:DFE_0738"/>
<dbReference type="InterPro" id="IPR001119">
    <property type="entry name" value="SLH_dom"/>
</dbReference>
<protein>
    <submittedName>
        <fullName evidence="2">S-layer domain-containing protein</fullName>
    </submittedName>
</protein>
<dbReference type="AlphaFoldDB" id="A0A2Z6AW46"/>
<evidence type="ECO:0000313" key="3">
    <source>
        <dbReference type="Proteomes" id="UP000269883"/>
    </source>
</evidence>
<dbReference type="Proteomes" id="UP000269883">
    <property type="component" value="Chromosome"/>
</dbReference>
<dbReference type="EMBL" id="AP017378">
    <property type="protein sequence ID" value="BBD07464.1"/>
    <property type="molecule type" value="Genomic_DNA"/>
</dbReference>
<evidence type="ECO:0000313" key="2">
    <source>
        <dbReference type="EMBL" id="BBD07464.1"/>
    </source>
</evidence>
<dbReference type="SUPFAM" id="SSF48452">
    <property type="entry name" value="TPR-like"/>
    <property type="match status" value="1"/>
</dbReference>
<dbReference type="RefSeq" id="WP_172961624.1">
    <property type="nucleotide sequence ID" value="NZ_AP017378.1"/>
</dbReference>
<organism evidence="2 3">
    <name type="scientific">Desulfovibrio ferrophilus</name>
    <dbReference type="NCBI Taxonomy" id="241368"/>
    <lineage>
        <taxon>Bacteria</taxon>
        <taxon>Pseudomonadati</taxon>
        <taxon>Thermodesulfobacteriota</taxon>
        <taxon>Desulfovibrionia</taxon>
        <taxon>Desulfovibrionales</taxon>
        <taxon>Desulfovibrionaceae</taxon>
        <taxon>Desulfovibrio</taxon>
    </lineage>
</organism>
<accession>A0A2Z6AW46</accession>
<dbReference type="Pfam" id="PF00395">
    <property type="entry name" value="SLH"/>
    <property type="match status" value="1"/>
</dbReference>
<dbReference type="PROSITE" id="PS51272">
    <property type="entry name" value="SLH"/>
    <property type="match status" value="1"/>
</dbReference>
<dbReference type="PROSITE" id="PS51257">
    <property type="entry name" value="PROKAR_LIPOPROTEIN"/>
    <property type="match status" value="1"/>
</dbReference>
<gene>
    <name evidence="2" type="ORF">DFE_0738</name>
</gene>
<dbReference type="InterPro" id="IPR011990">
    <property type="entry name" value="TPR-like_helical_dom_sf"/>
</dbReference>
<dbReference type="Gene3D" id="1.25.40.10">
    <property type="entry name" value="Tetratricopeptide repeat domain"/>
    <property type="match status" value="1"/>
</dbReference>
<evidence type="ECO:0000259" key="1">
    <source>
        <dbReference type="PROSITE" id="PS51272"/>
    </source>
</evidence>
<proteinExistence type="predicted"/>
<sequence>MWFQAAKRLTILAGVMLLALALGGCGSKQPRVPVGVMDSPAHHFNNGLKFLDEGNALMADREFDLALSIEAEYPPALAGKGVVMAMNGNEDALDLVDDARDAADDWGPEVRMWPEVMELRVLTEMYSARMLSREDFLEEIVDIQEEALEMAPHAPQPYFYMGEAYVRALEFGPAEGQFHKVLLLAKGYEARAEKRWRLVQDVNRAAPNTVVGKKIALVEALTRADLAALMVEELDVDKFYTRTDIPLAGEFVEPVADQMILDTTLAVTDITEHPLRADIEKVLHYEVKGLGLYPDRSFHPDEPVTRAEAAMIFEDVVVRSTGRLELATQFIGQESRIPDMRGDHPAYNAAMLNVTRGIMDADIRTGLFRPLDTVSGIEALLAVKALRRELSLF</sequence>
<keyword evidence="3" id="KW-1185">Reference proteome</keyword>
<name>A0A2Z6AW46_9BACT</name>